<dbReference type="Proteomes" id="UP000462621">
    <property type="component" value="Unassembled WGS sequence"/>
</dbReference>
<dbReference type="InterPro" id="IPR051599">
    <property type="entry name" value="Cell_Envelope_Assoc"/>
</dbReference>
<organism evidence="2 3">
    <name type="scientific">Vibrio eleionomae</name>
    <dbReference type="NCBI Taxonomy" id="2653505"/>
    <lineage>
        <taxon>Bacteria</taxon>
        <taxon>Pseudomonadati</taxon>
        <taxon>Pseudomonadota</taxon>
        <taxon>Gammaproteobacteria</taxon>
        <taxon>Vibrionales</taxon>
        <taxon>Vibrionaceae</taxon>
        <taxon>Vibrio</taxon>
    </lineage>
</organism>
<sequence>MSKHLYQHLETLWRYMQLDHQLQPADVIITMGSNDTRVAEHASNLYLQGLAPLIVFSGQHGRLTRGVFDTPEAERFAEVAIDAGVPQESILLEKRAQNSGENVRFSYELLSEHGIAPKRVILVHKPYKERRAYATFMKQWPTAVDSLQVTSCTNDFFEYLTEDMTLDLVIEQLLGDYERIVNYPDKGFQISQPIPEEVAQAYQALIKIFGNDAAA</sequence>
<dbReference type="EMBL" id="WEKT01000047">
    <property type="protein sequence ID" value="MZI95191.1"/>
    <property type="molecule type" value="Genomic_DNA"/>
</dbReference>
<dbReference type="GO" id="GO:0005886">
    <property type="term" value="C:plasma membrane"/>
    <property type="evidence" value="ECO:0007669"/>
    <property type="project" value="TreeGrafter"/>
</dbReference>
<dbReference type="CDD" id="cd06259">
    <property type="entry name" value="YdcF-like"/>
    <property type="match status" value="1"/>
</dbReference>
<dbReference type="InterPro" id="IPR014729">
    <property type="entry name" value="Rossmann-like_a/b/a_fold"/>
</dbReference>
<dbReference type="AlphaFoldDB" id="A0A7X4LPF8"/>
<dbReference type="Gene3D" id="3.40.50.620">
    <property type="entry name" value="HUPs"/>
    <property type="match status" value="1"/>
</dbReference>
<dbReference type="RefSeq" id="WP_161157670.1">
    <property type="nucleotide sequence ID" value="NZ_WEKT01000047.1"/>
</dbReference>
<evidence type="ECO:0000313" key="2">
    <source>
        <dbReference type="EMBL" id="MZI95191.1"/>
    </source>
</evidence>
<keyword evidence="3" id="KW-1185">Reference proteome</keyword>
<protein>
    <submittedName>
        <fullName evidence="2">YdcF family protein</fullName>
    </submittedName>
</protein>
<gene>
    <name evidence="2" type="ORF">F9817_18590</name>
</gene>
<evidence type="ECO:0000313" key="3">
    <source>
        <dbReference type="Proteomes" id="UP000462621"/>
    </source>
</evidence>
<proteinExistence type="predicted"/>
<dbReference type="PANTHER" id="PTHR30336">
    <property type="entry name" value="INNER MEMBRANE PROTEIN, PROBABLE PERMEASE"/>
    <property type="match status" value="1"/>
</dbReference>
<name>A0A7X4LPF8_9VIBR</name>
<evidence type="ECO:0000259" key="1">
    <source>
        <dbReference type="Pfam" id="PF02698"/>
    </source>
</evidence>
<accession>A0A7X4LPF8</accession>
<comment type="caution">
    <text evidence="2">The sequence shown here is derived from an EMBL/GenBank/DDBJ whole genome shotgun (WGS) entry which is preliminary data.</text>
</comment>
<dbReference type="FunFam" id="3.40.50.620:FF:000280">
    <property type="entry name" value="DUF218 domain"/>
    <property type="match status" value="1"/>
</dbReference>
<dbReference type="InterPro" id="IPR003848">
    <property type="entry name" value="DUF218"/>
</dbReference>
<dbReference type="PANTHER" id="PTHR30336:SF20">
    <property type="entry name" value="DUF218 DOMAIN-CONTAINING PROTEIN"/>
    <property type="match status" value="1"/>
</dbReference>
<reference evidence="2 3" key="1">
    <citation type="submission" date="2019-10" db="EMBL/GenBank/DDBJ databases">
        <title>Vibrio sp. nov. isolated from a shrimp pond.</title>
        <authorList>
            <person name="Gomez-Gil B."/>
            <person name="Enciso-Ibarra J."/>
            <person name="Enciso-Ibarra K."/>
            <person name="Bolan-Mejia C."/>
        </authorList>
    </citation>
    <scope>NUCLEOTIDE SEQUENCE [LARGE SCALE GENOMIC DNA]</scope>
    <source>
        <strain evidence="2 3">CAIM 722</strain>
    </source>
</reference>
<dbReference type="Pfam" id="PF02698">
    <property type="entry name" value="DUF218"/>
    <property type="match status" value="1"/>
</dbReference>
<feature type="domain" description="DUF218" evidence="1">
    <location>
        <begin position="26"/>
        <end position="144"/>
    </location>
</feature>